<name>A0ABW7BPT7_9ACTN</name>
<keyword evidence="3" id="KW-1185">Reference proteome</keyword>
<dbReference type="RefSeq" id="WP_392879478.1">
    <property type="nucleotide sequence ID" value="NZ_JBICZW010000002.1"/>
</dbReference>
<evidence type="ECO:0008006" key="4">
    <source>
        <dbReference type="Google" id="ProtNLM"/>
    </source>
</evidence>
<feature type="chain" id="PRO_5045734124" description="Secreted protein" evidence="1">
    <location>
        <begin position="18"/>
        <end position="158"/>
    </location>
</feature>
<feature type="signal peptide" evidence="1">
    <location>
        <begin position="1"/>
        <end position="17"/>
    </location>
</feature>
<keyword evidence="1" id="KW-0732">Signal</keyword>
<protein>
    <recommendedName>
        <fullName evidence="4">Secreted protein</fullName>
    </recommendedName>
</protein>
<evidence type="ECO:0000313" key="2">
    <source>
        <dbReference type="EMBL" id="MFG3188103.1"/>
    </source>
</evidence>
<proteinExistence type="predicted"/>
<gene>
    <name evidence="2" type="ORF">ACGFYS_04120</name>
</gene>
<comment type="caution">
    <text evidence="2">The sequence shown here is derived from an EMBL/GenBank/DDBJ whole genome shotgun (WGS) entry which is preliminary data.</text>
</comment>
<dbReference type="Proteomes" id="UP001604282">
    <property type="component" value="Unassembled WGS sequence"/>
</dbReference>
<organism evidence="2 3">
    <name type="scientific">Streptomyces omiyaensis</name>
    <dbReference type="NCBI Taxonomy" id="68247"/>
    <lineage>
        <taxon>Bacteria</taxon>
        <taxon>Bacillati</taxon>
        <taxon>Actinomycetota</taxon>
        <taxon>Actinomycetes</taxon>
        <taxon>Kitasatosporales</taxon>
        <taxon>Streptomycetaceae</taxon>
        <taxon>Streptomyces</taxon>
    </lineage>
</organism>
<reference evidence="2 3" key="1">
    <citation type="submission" date="2024-10" db="EMBL/GenBank/DDBJ databases">
        <title>The Natural Products Discovery Center: Release of the First 8490 Sequenced Strains for Exploring Actinobacteria Biosynthetic Diversity.</title>
        <authorList>
            <person name="Kalkreuter E."/>
            <person name="Kautsar S.A."/>
            <person name="Yang D."/>
            <person name="Bader C.D."/>
            <person name="Teijaro C.N."/>
            <person name="Fluegel L."/>
            <person name="Davis C.M."/>
            <person name="Simpson J.R."/>
            <person name="Lauterbach L."/>
            <person name="Steele A.D."/>
            <person name="Gui C."/>
            <person name="Meng S."/>
            <person name="Li G."/>
            <person name="Viehrig K."/>
            <person name="Ye F."/>
            <person name="Su P."/>
            <person name="Kiefer A.F."/>
            <person name="Nichols A."/>
            <person name="Cepeda A.J."/>
            <person name="Yan W."/>
            <person name="Fan B."/>
            <person name="Jiang Y."/>
            <person name="Adhikari A."/>
            <person name="Zheng C.-J."/>
            <person name="Schuster L."/>
            <person name="Cowan T.M."/>
            <person name="Smanski M.J."/>
            <person name="Chevrette M.G."/>
            <person name="De Carvalho L.P.S."/>
            <person name="Shen B."/>
        </authorList>
    </citation>
    <scope>NUCLEOTIDE SEQUENCE [LARGE SCALE GENOMIC DNA]</scope>
    <source>
        <strain evidence="2 3">NPDC048229</strain>
    </source>
</reference>
<sequence>MATACLAAATMATGAQAAPQAVAAVTTAESTTGMPSLVEDFNYPDAAGILEQTKLKLLRGDGHIVVATCDATANQITIWSRTSDAEDKFCFRATAATGFLALEVPEVFALQTTDHPISADLTAAGKAQTVNVAKDKMVGVGEGLGDAPTTLVELRITG</sequence>
<evidence type="ECO:0000256" key="1">
    <source>
        <dbReference type="SAM" id="SignalP"/>
    </source>
</evidence>
<accession>A0ABW7BPT7</accession>
<evidence type="ECO:0000313" key="3">
    <source>
        <dbReference type="Proteomes" id="UP001604282"/>
    </source>
</evidence>
<dbReference type="EMBL" id="JBICZW010000002">
    <property type="protein sequence ID" value="MFG3188103.1"/>
    <property type="molecule type" value="Genomic_DNA"/>
</dbReference>